<keyword evidence="1" id="KW-0863">Zinc-finger</keyword>
<dbReference type="InterPro" id="IPR003615">
    <property type="entry name" value="HNH_nuc"/>
</dbReference>
<dbReference type="GO" id="GO:0004519">
    <property type="term" value="F:endonuclease activity"/>
    <property type="evidence" value="ECO:0007669"/>
    <property type="project" value="UniProtKB-KW"/>
</dbReference>
<reference evidence="3 4" key="1">
    <citation type="submission" date="2023-07" db="EMBL/GenBank/DDBJ databases">
        <title>Identification of four novel Pseudomonas species associated with bacterial leaf spot of cucurbits.</title>
        <authorList>
            <person name="Fullem K.R."/>
        </authorList>
    </citation>
    <scope>NUCLEOTIDE SEQUENCE [LARGE SCALE GENOMIC DNA]</scope>
    <source>
        <strain evidence="3 4">KFB 138</strain>
    </source>
</reference>
<protein>
    <submittedName>
        <fullName evidence="3">HNH endonuclease</fullName>
    </submittedName>
</protein>
<accession>A0ABT9CXU9</accession>
<evidence type="ECO:0000313" key="3">
    <source>
        <dbReference type="EMBL" id="MDO7930328.1"/>
    </source>
</evidence>
<proteinExistence type="predicted"/>
<gene>
    <name evidence="3" type="ORF">Q6A51_26520</name>
</gene>
<name>A0ABT9CXU9_9PSED</name>
<keyword evidence="3" id="KW-0540">Nuclease</keyword>
<keyword evidence="3" id="KW-0255">Endonuclease</keyword>
<keyword evidence="1" id="KW-0479">Metal-binding</keyword>
<dbReference type="Proteomes" id="UP001223016">
    <property type="component" value="Unassembled WGS sequence"/>
</dbReference>
<evidence type="ECO:0000313" key="4">
    <source>
        <dbReference type="Proteomes" id="UP001223016"/>
    </source>
</evidence>
<dbReference type="InterPro" id="IPR013087">
    <property type="entry name" value="Znf_C2H2_type"/>
</dbReference>
<organism evidence="3 4">
    <name type="scientific">Pseudomonas serbiensis</name>
    <dbReference type="NCBI Taxonomy" id="3064350"/>
    <lineage>
        <taxon>Bacteria</taxon>
        <taxon>Pseudomonadati</taxon>
        <taxon>Pseudomonadota</taxon>
        <taxon>Gammaproteobacteria</taxon>
        <taxon>Pseudomonadales</taxon>
        <taxon>Pseudomonadaceae</taxon>
        <taxon>Pseudomonas</taxon>
    </lineage>
</organism>
<comment type="caution">
    <text evidence="3">The sequence shown here is derived from an EMBL/GenBank/DDBJ whole genome shotgun (WGS) entry which is preliminary data.</text>
</comment>
<dbReference type="PROSITE" id="PS50157">
    <property type="entry name" value="ZINC_FINGER_C2H2_2"/>
    <property type="match status" value="1"/>
</dbReference>
<dbReference type="EMBL" id="JAUQOO010000036">
    <property type="protein sequence ID" value="MDO7930328.1"/>
    <property type="molecule type" value="Genomic_DNA"/>
</dbReference>
<dbReference type="RefSeq" id="WP_304576090.1">
    <property type="nucleotide sequence ID" value="NZ_JAUQOO010000036.1"/>
</dbReference>
<sequence>MANLYAHKLWAAFRRKIIELDGSQCVECGRSRDDGVVLQVHHKRYISGRKPWEYETSECETLCQGCHAREHGEIRPDAGWEYVGEEDLGDLSGNCELCDNSIRYVHYVQHEHWEQMGVGTHCCDNLTGTREAAESRRRLGRYRRFISSAKWTAGNDLLKIRHCGLIVAVVLEQQGCKLIINDVQGRKTFTTVLAAKNFLFEFMESGEAAKFAERQKAKANKS</sequence>
<keyword evidence="1" id="KW-0862">Zinc</keyword>
<keyword evidence="3" id="KW-0378">Hydrolase</keyword>
<dbReference type="CDD" id="cd00085">
    <property type="entry name" value="HNHc"/>
    <property type="match status" value="1"/>
</dbReference>
<evidence type="ECO:0000259" key="2">
    <source>
        <dbReference type="PROSITE" id="PS50157"/>
    </source>
</evidence>
<keyword evidence="4" id="KW-1185">Reference proteome</keyword>
<feature type="domain" description="C2H2-type" evidence="2">
    <location>
        <begin position="23"/>
        <end position="51"/>
    </location>
</feature>
<evidence type="ECO:0000256" key="1">
    <source>
        <dbReference type="PROSITE-ProRule" id="PRU00042"/>
    </source>
</evidence>